<accession>M5EZY6</accession>
<evidence type="ECO:0000313" key="2">
    <source>
        <dbReference type="Proteomes" id="UP000012062"/>
    </source>
</evidence>
<organism evidence="1 2">
    <name type="scientific">Mesorhizobium metallidurans STM 2683</name>
    <dbReference type="NCBI Taxonomy" id="1297569"/>
    <lineage>
        <taxon>Bacteria</taxon>
        <taxon>Pseudomonadati</taxon>
        <taxon>Pseudomonadota</taxon>
        <taxon>Alphaproteobacteria</taxon>
        <taxon>Hyphomicrobiales</taxon>
        <taxon>Phyllobacteriaceae</taxon>
        <taxon>Mesorhizobium</taxon>
    </lineage>
</organism>
<dbReference type="AlphaFoldDB" id="M5EZY6"/>
<gene>
    <name evidence="1" type="ORF">MESS2_p90052</name>
</gene>
<keyword evidence="2" id="KW-1185">Reference proteome</keyword>
<reference evidence="1 2" key="1">
    <citation type="submission" date="2013-02" db="EMBL/GenBank/DDBJ databases">
        <authorList>
            <person name="Genoscope - CEA"/>
        </authorList>
    </citation>
    <scope>NUCLEOTIDE SEQUENCE [LARGE SCALE GENOMIC DNA]</scope>
    <source>
        <strain evidence="1 2">STM 2683</strain>
    </source>
</reference>
<sequence length="66" mass="7549">MHEFQSCHLCDFFLRTADGASGKKWEGQHLVRWLLHERHRAIAPTTASLFGDFRAAIQKNSESHAV</sequence>
<comment type="caution">
    <text evidence="1">The sequence shown here is derived from an EMBL/GenBank/DDBJ whole genome shotgun (WGS) entry which is preliminary data.</text>
</comment>
<evidence type="ECO:0000313" key="1">
    <source>
        <dbReference type="EMBL" id="CCV09643.1"/>
    </source>
</evidence>
<name>M5EZY6_9HYPH</name>
<dbReference type="EMBL" id="CAUM01000191">
    <property type="protein sequence ID" value="CCV09643.1"/>
    <property type="molecule type" value="Genomic_DNA"/>
</dbReference>
<protein>
    <submittedName>
        <fullName evidence="1">Uncharacterized protein</fullName>
    </submittedName>
</protein>
<dbReference type="Proteomes" id="UP000012062">
    <property type="component" value="Unassembled WGS sequence"/>
</dbReference>
<proteinExistence type="predicted"/>